<evidence type="ECO:0000256" key="1">
    <source>
        <dbReference type="ARBA" id="ARBA00022574"/>
    </source>
</evidence>
<evidence type="ECO:0000259" key="5">
    <source>
        <dbReference type="Pfam" id="PF23775"/>
    </source>
</evidence>
<feature type="region of interest" description="Disordered" evidence="4">
    <location>
        <begin position="785"/>
        <end position="891"/>
    </location>
</feature>
<dbReference type="SMART" id="SM00320">
    <property type="entry name" value="WD40"/>
    <property type="match status" value="12"/>
</dbReference>
<keyword evidence="2" id="KW-0677">Repeat</keyword>
<feature type="repeat" description="WD" evidence="3">
    <location>
        <begin position="133"/>
        <end position="175"/>
    </location>
</feature>
<reference evidence="6 7" key="1">
    <citation type="journal article" date="2023" name="Sci. Data">
        <title>Genome assembly of the Korean intertidal mud-creeper Batillaria attramentaria.</title>
        <authorList>
            <person name="Patra A.K."/>
            <person name="Ho P.T."/>
            <person name="Jun S."/>
            <person name="Lee S.J."/>
            <person name="Kim Y."/>
            <person name="Won Y.J."/>
        </authorList>
    </citation>
    <scope>NUCLEOTIDE SEQUENCE [LARGE SCALE GENOMIC DNA]</scope>
    <source>
        <strain evidence="6">Wonlab-2016</strain>
    </source>
</reference>
<dbReference type="InterPro" id="IPR015943">
    <property type="entry name" value="WD40/YVTN_repeat-like_dom_sf"/>
</dbReference>
<organism evidence="6 7">
    <name type="scientific">Batillaria attramentaria</name>
    <dbReference type="NCBI Taxonomy" id="370345"/>
    <lineage>
        <taxon>Eukaryota</taxon>
        <taxon>Metazoa</taxon>
        <taxon>Spiralia</taxon>
        <taxon>Lophotrochozoa</taxon>
        <taxon>Mollusca</taxon>
        <taxon>Gastropoda</taxon>
        <taxon>Caenogastropoda</taxon>
        <taxon>Sorbeoconcha</taxon>
        <taxon>Cerithioidea</taxon>
        <taxon>Batillariidae</taxon>
        <taxon>Batillaria</taxon>
    </lineage>
</organism>
<evidence type="ECO:0000256" key="4">
    <source>
        <dbReference type="SAM" id="MobiDB-lite"/>
    </source>
</evidence>
<evidence type="ECO:0000313" key="7">
    <source>
        <dbReference type="Proteomes" id="UP001519460"/>
    </source>
</evidence>
<feature type="repeat" description="WD" evidence="3">
    <location>
        <begin position="260"/>
        <end position="283"/>
    </location>
</feature>
<dbReference type="InterPro" id="IPR001680">
    <property type="entry name" value="WD40_rpt"/>
</dbReference>
<dbReference type="PROSITE" id="PS00678">
    <property type="entry name" value="WD_REPEATS_1"/>
    <property type="match status" value="1"/>
</dbReference>
<dbReference type="AlphaFoldDB" id="A0ABD0LAF8"/>
<protein>
    <recommendedName>
        <fullName evidence="5">Gem-associated protein 5 second beta-propeller domain-containing protein</fullName>
    </recommendedName>
</protein>
<feature type="region of interest" description="Disordered" evidence="4">
    <location>
        <begin position="739"/>
        <end position="766"/>
    </location>
</feature>
<proteinExistence type="predicted"/>
<sequence>MAQKVLPPSPNWYLSSASASNEAGIYVFGARFNVYAFDISVPRRGPRLVGCYTGHTERVTSVALCPDGQLARPPPDTTVLENPLESALEGVEDVTGEAAGDDDSTLKALCCSGGDDMAVRIWDVNTRADIQCHREHKEKITSIAWSSVNTFLIASGDEKGDVILWNRKSQTAVRWRHEKDYVFCMAFCPHEPALLAIGVRQGTIFLVDFSSGSGRMVHRLRGHEEEVMSVSWCPIPGELFLKDSDDAVGEEAEKSTEGCLIATGSKDRTIRVWSCSRGRQLFYKKLPVQRRDHGDQGGRSRTWIAVHWLRDNPEHLVSSSSNGDLLLWNLKYTRGQSFRSFYTGEFRPHFRPIFNICASGPNGNTLCTFSQDRSLLMWDVANTEAVCSLPTIGGHGYCIRNSPVDPGRVAIGAGDNMIRVWNTSSKTNPYDITTHWQGIKNKVTAVGWHPAREATLGFGTEDGRVGVCDIFSQKMPVMSSTFHHRTVYVVTWGPSTTQPGNFSLYSVGDLKILEHTGAALSRAEEKAEAADFTALLVKKNSEKMETLKACEMSWNLDMNTFAVGTDDGTVYVFSSSGLKLIATIKVHIKLMNCVRWHPRATDQSPSGSPCQHWLASGGNDQVLHVVDLSVVFAQTDETAEKNVVISNSLRQFTGHTDRITDLSWSPHHDGRLVSVGYNAEAFVWDVQKGVPLCQFRGHQGRLLTCQFSGLDPDLVMTSGSDAAVMVWCVSEQPAADFGNVSQPQGATASQEAETAAVGADASGHELTSDLQDLQQMLDAKQAELMGKEGEGSVSEGAQVSHDDTAGAVDKASVVPAVTGGRVPESGSYSDLGVSELSSPDSEGEGGADSRGGAVSSTQRVRPSLPVGHKGKGSQAADGGKKKRRVKSYFPETAKADNRGKAAVYEDLFLLTRLKFR</sequence>
<dbReference type="PROSITE" id="PS50294">
    <property type="entry name" value="WD_REPEATS_REGION"/>
    <property type="match status" value="1"/>
</dbReference>
<feature type="non-terminal residue" evidence="6">
    <location>
        <position position="916"/>
    </location>
</feature>
<accession>A0ABD0LAF8</accession>
<name>A0ABD0LAF8_9CAEN</name>
<feature type="repeat" description="WD" evidence="3">
    <location>
        <begin position="652"/>
        <end position="689"/>
    </location>
</feature>
<feature type="domain" description="Gem-associated protein 5 second beta-propeller" evidence="5">
    <location>
        <begin position="403"/>
        <end position="719"/>
    </location>
</feature>
<dbReference type="InterPro" id="IPR019775">
    <property type="entry name" value="WD40_repeat_CS"/>
</dbReference>
<gene>
    <name evidence="6" type="ORF">BaRGS_00012277</name>
</gene>
<evidence type="ECO:0000256" key="3">
    <source>
        <dbReference type="PROSITE-ProRule" id="PRU00221"/>
    </source>
</evidence>
<dbReference type="SUPFAM" id="SSF50978">
    <property type="entry name" value="WD40 repeat-like"/>
    <property type="match status" value="2"/>
</dbReference>
<dbReference type="Pfam" id="PF23775">
    <property type="entry name" value="Beta-prop_RIG_2nd"/>
    <property type="match status" value="1"/>
</dbReference>
<evidence type="ECO:0000313" key="6">
    <source>
        <dbReference type="EMBL" id="KAK7496355.1"/>
    </source>
</evidence>
<dbReference type="InterPro" id="IPR052640">
    <property type="entry name" value="Gemin-5"/>
</dbReference>
<feature type="compositionally biased region" description="Polar residues" evidence="4">
    <location>
        <begin position="739"/>
        <end position="752"/>
    </location>
</feature>
<keyword evidence="7" id="KW-1185">Reference proteome</keyword>
<dbReference type="Pfam" id="PF00400">
    <property type="entry name" value="WD40"/>
    <property type="match status" value="3"/>
</dbReference>
<comment type="caution">
    <text evidence="6">The sequence shown here is derived from an EMBL/GenBank/DDBJ whole genome shotgun (WGS) entry which is preliminary data.</text>
</comment>
<dbReference type="InterPro" id="IPR036322">
    <property type="entry name" value="WD40_repeat_dom_sf"/>
</dbReference>
<dbReference type="PROSITE" id="PS50082">
    <property type="entry name" value="WD_REPEATS_2"/>
    <property type="match status" value="3"/>
</dbReference>
<dbReference type="PANTHER" id="PTHR46362:SF1">
    <property type="entry name" value="GEM-ASSOCIATED PROTEIN 5"/>
    <property type="match status" value="1"/>
</dbReference>
<dbReference type="PANTHER" id="PTHR46362">
    <property type="entry name" value="GEM-ASSOCIATED PROTEIN 5"/>
    <property type="match status" value="1"/>
</dbReference>
<dbReference type="Proteomes" id="UP001519460">
    <property type="component" value="Unassembled WGS sequence"/>
</dbReference>
<keyword evidence="1 3" id="KW-0853">WD repeat</keyword>
<dbReference type="InterPro" id="IPR056424">
    <property type="entry name" value="Beta-prop_GEMI5_2nd"/>
</dbReference>
<evidence type="ECO:0000256" key="2">
    <source>
        <dbReference type="ARBA" id="ARBA00022737"/>
    </source>
</evidence>
<dbReference type="Gene3D" id="2.130.10.10">
    <property type="entry name" value="YVTN repeat-like/Quinoprotein amine dehydrogenase"/>
    <property type="match status" value="3"/>
</dbReference>
<dbReference type="EMBL" id="JACVVK020000067">
    <property type="protein sequence ID" value="KAK7496355.1"/>
    <property type="molecule type" value="Genomic_DNA"/>
</dbReference>